<evidence type="ECO:0000259" key="3">
    <source>
        <dbReference type="Pfam" id="PF00294"/>
    </source>
</evidence>
<dbReference type="SUPFAM" id="SSF53613">
    <property type="entry name" value="Ribokinase-like"/>
    <property type="match status" value="1"/>
</dbReference>
<dbReference type="GO" id="GO:0005829">
    <property type="term" value="C:cytosol"/>
    <property type="evidence" value="ECO:0007669"/>
    <property type="project" value="TreeGrafter"/>
</dbReference>
<dbReference type="PANTHER" id="PTHR10584">
    <property type="entry name" value="SUGAR KINASE"/>
    <property type="match status" value="1"/>
</dbReference>
<evidence type="ECO:0000256" key="1">
    <source>
        <dbReference type="ARBA" id="ARBA00022679"/>
    </source>
</evidence>
<dbReference type="Proteomes" id="UP000541426">
    <property type="component" value="Unassembled WGS sequence"/>
</dbReference>
<keyword evidence="2 4" id="KW-0418">Kinase</keyword>
<dbReference type="GO" id="GO:0016301">
    <property type="term" value="F:kinase activity"/>
    <property type="evidence" value="ECO:0007669"/>
    <property type="project" value="UniProtKB-KW"/>
</dbReference>
<dbReference type="PANTHER" id="PTHR10584:SF157">
    <property type="entry name" value="SULFOFRUCTOSE KINASE"/>
    <property type="match status" value="1"/>
</dbReference>
<accession>A0A7W6GV24</accession>
<evidence type="ECO:0000313" key="4">
    <source>
        <dbReference type="EMBL" id="MBB3988128.1"/>
    </source>
</evidence>
<proteinExistence type="predicted"/>
<dbReference type="GO" id="GO:0061594">
    <property type="term" value="F:6-deoxy-6-sulfofructose kinase activity"/>
    <property type="evidence" value="ECO:0007669"/>
    <property type="project" value="UniProtKB-EC"/>
</dbReference>
<dbReference type="InterPro" id="IPR002173">
    <property type="entry name" value="Carboh/pur_kinase_PfkB_CS"/>
</dbReference>
<protein>
    <submittedName>
        <fullName evidence="4">Sulfofructose kinase</fullName>
        <ecNumber evidence="4">2.7.1.184</ecNumber>
    </submittedName>
</protein>
<sequence length="301" mass="31343">MIPGFPETLRPRVVCVGMTALDHIWQVESLPERGKTRAEGFASRGGGMAATAAVAVARLGGQAVFLGRAGADEAGHAMRRELFSEDVDVTDMKLVPGAQSSVSCVLVDAAGERQIVNFRGANLPDDPSWLPAARIAEADVVLADPRWPDGAAKAFEIARSSGVPTVLDAEVSDAEIFDRLLPLTDHAIFSESSLLDYAGGDLDRIGATCSLAAVTRGADGVDWISAGTKCHRSAMKVAVVDTNGAGDVFHGAYALALGAGLEIRDAMGFAAAAAALKCTKPGGRSGIPARDETLMTWRQNA</sequence>
<dbReference type="PROSITE" id="PS00584">
    <property type="entry name" value="PFKB_KINASES_2"/>
    <property type="match status" value="1"/>
</dbReference>
<reference evidence="4 5" key="1">
    <citation type="submission" date="2020-08" db="EMBL/GenBank/DDBJ databases">
        <title>Genomic Encyclopedia of Type Strains, Phase IV (KMG-IV): sequencing the most valuable type-strain genomes for metagenomic binning, comparative biology and taxonomic classification.</title>
        <authorList>
            <person name="Goeker M."/>
        </authorList>
    </citation>
    <scope>NUCLEOTIDE SEQUENCE [LARGE SCALE GENOMIC DNA]</scope>
    <source>
        <strain evidence="4 5">DSM 102235</strain>
    </source>
</reference>
<dbReference type="AlphaFoldDB" id="A0A7W6GV24"/>
<dbReference type="InterPro" id="IPR011611">
    <property type="entry name" value="PfkB_dom"/>
</dbReference>
<keyword evidence="1 4" id="KW-0808">Transferase</keyword>
<dbReference type="InterPro" id="IPR029056">
    <property type="entry name" value="Ribokinase-like"/>
</dbReference>
<evidence type="ECO:0000256" key="2">
    <source>
        <dbReference type="ARBA" id="ARBA00022777"/>
    </source>
</evidence>
<comment type="caution">
    <text evidence="4">The sequence shown here is derived from an EMBL/GenBank/DDBJ whole genome shotgun (WGS) entry which is preliminary data.</text>
</comment>
<evidence type="ECO:0000313" key="5">
    <source>
        <dbReference type="Proteomes" id="UP000541426"/>
    </source>
</evidence>
<dbReference type="RefSeq" id="WP_183969719.1">
    <property type="nucleotide sequence ID" value="NZ_BAABBZ010000017.1"/>
</dbReference>
<dbReference type="Gene3D" id="3.40.1190.20">
    <property type="match status" value="1"/>
</dbReference>
<gene>
    <name evidence="4" type="ORF">GGQ68_004484</name>
</gene>
<dbReference type="Pfam" id="PF00294">
    <property type="entry name" value="PfkB"/>
    <property type="match status" value="1"/>
</dbReference>
<dbReference type="EC" id="2.7.1.184" evidence="4"/>
<feature type="domain" description="Carbohydrate kinase PfkB" evidence="3">
    <location>
        <begin position="12"/>
        <end position="289"/>
    </location>
</feature>
<dbReference type="EMBL" id="JACIEJ010000016">
    <property type="protein sequence ID" value="MBB3988128.1"/>
    <property type="molecule type" value="Genomic_DNA"/>
</dbReference>
<keyword evidence="5" id="KW-1185">Reference proteome</keyword>
<name>A0A7W6GV24_9RHOB</name>
<organism evidence="4 5">
    <name type="scientific">Sagittula marina</name>
    <dbReference type="NCBI Taxonomy" id="943940"/>
    <lineage>
        <taxon>Bacteria</taxon>
        <taxon>Pseudomonadati</taxon>
        <taxon>Pseudomonadota</taxon>
        <taxon>Alphaproteobacteria</taxon>
        <taxon>Rhodobacterales</taxon>
        <taxon>Roseobacteraceae</taxon>
        <taxon>Sagittula</taxon>
    </lineage>
</organism>